<gene>
    <name evidence="2" type="ORF">FGO68_gene2142</name>
</gene>
<accession>A0A8J8NML3</accession>
<protein>
    <submittedName>
        <fullName evidence="2">Uncharacterized protein</fullName>
    </submittedName>
</protein>
<name>A0A8J8NML3_HALGN</name>
<keyword evidence="3" id="KW-1185">Reference proteome</keyword>
<comment type="caution">
    <text evidence="2">The sequence shown here is derived from an EMBL/GenBank/DDBJ whole genome shotgun (WGS) entry which is preliminary data.</text>
</comment>
<feature type="compositionally biased region" description="Low complexity" evidence="1">
    <location>
        <begin position="73"/>
        <end position="90"/>
    </location>
</feature>
<sequence>MGGGGFSSFQTFSSGGGPSQSIKTQTFIENGKRITRTEKTIVDSQGRKTTEVTDEIDEGNGRRQKQTYQLTNGQSGSSSKQGGAKQIRHK</sequence>
<evidence type="ECO:0000313" key="3">
    <source>
        <dbReference type="Proteomes" id="UP000785679"/>
    </source>
</evidence>
<evidence type="ECO:0000313" key="2">
    <source>
        <dbReference type="EMBL" id="TNV77609.1"/>
    </source>
</evidence>
<evidence type="ECO:0000256" key="1">
    <source>
        <dbReference type="SAM" id="MobiDB-lite"/>
    </source>
</evidence>
<feature type="region of interest" description="Disordered" evidence="1">
    <location>
        <begin position="1"/>
        <end position="90"/>
    </location>
</feature>
<dbReference type="EMBL" id="RRYP01011624">
    <property type="protein sequence ID" value="TNV77609.1"/>
    <property type="molecule type" value="Genomic_DNA"/>
</dbReference>
<dbReference type="Proteomes" id="UP000785679">
    <property type="component" value="Unassembled WGS sequence"/>
</dbReference>
<dbReference type="AlphaFoldDB" id="A0A8J8NML3"/>
<reference evidence="2" key="1">
    <citation type="submission" date="2019-06" db="EMBL/GenBank/DDBJ databases">
        <authorList>
            <person name="Zheng W."/>
        </authorList>
    </citation>
    <scope>NUCLEOTIDE SEQUENCE</scope>
    <source>
        <strain evidence="2">QDHG01</strain>
    </source>
</reference>
<feature type="compositionally biased region" description="Basic and acidic residues" evidence="1">
    <location>
        <begin position="30"/>
        <end position="51"/>
    </location>
</feature>
<organism evidence="2 3">
    <name type="scientific">Halteria grandinella</name>
    <dbReference type="NCBI Taxonomy" id="5974"/>
    <lineage>
        <taxon>Eukaryota</taxon>
        <taxon>Sar</taxon>
        <taxon>Alveolata</taxon>
        <taxon>Ciliophora</taxon>
        <taxon>Intramacronucleata</taxon>
        <taxon>Spirotrichea</taxon>
        <taxon>Stichotrichia</taxon>
        <taxon>Sporadotrichida</taxon>
        <taxon>Halteriidae</taxon>
        <taxon>Halteria</taxon>
    </lineage>
</organism>
<proteinExistence type="predicted"/>